<proteinExistence type="predicted"/>
<evidence type="ECO:0008006" key="2">
    <source>
        <dbReference type="Google" id="ProtNLM"/>
    </source>
</evidence>
<organism evidence="1">
    <name type="scientific">Vitis vinifera</name>
    <name type="common">Grape</name>
    <dbReference type="NCBI Taxonomy" id="29760"/>
    <lineage>
        <taxon>Eukaryota</taxon>
        <taxon>Viridiplantae</taxon>
        <taxon>Streptophyta</taxon>
        <taxon>Embryophyta</taxon>
        <taxon>Tracheophyta</taxon>
        <taxon>Spermatophyta</taxon>
        <taxon>Magnoliopsida</taxon>
        <taxon>eudicotyledons</taxon>
        <taxon>Gunneridae</taxon>
        <taxon>Pentapetalae</taxon>
        <taxon>rosids</taxon>
        <taxon>Vitales</taxon>
        <taxon>Vitaceae</taxon>
        <taxon>Viteae</taxon>
        <taxon>Vitis</taxon>
    </lineage>
</organism>
<reference evidence="1" key="1">
    <citation type="journal article" date="2007" name="PLoS ONE">
        <title>The first genome sequence of an elite grapevine cultivar (Pinot noir Vitis vinifera L.): coping with a highly heterozygous genome.</title>
        <authorList>
            <person name="Velasco R."/>
            <person name="Zharkikh A."/>
            <person name="Troggio M."/>
            <person name="Cartwright D.A."/>
            <person name="Cestaro A."/>
            <person name="Pruss D."/>
            <person name="Pindo M."/>
            <person name="FitzGerald L.M."/>
            <person name="Vezzulli S."/>
            <person name="Reid J."/>
            <person name="Malacarne G."/>
            <person name="Iliev D."/>
            <person name="Coppola G."/>
            <person name="Wardell B."/>
            <person name="Micheletti D."/>
            <person name="Macalma T."/>
            <person name="Facci M."/>
            <person name="Mitchell J.T."/>
            <person name="Perazzolli M."/>
            <person name="Eldredge G."/>
            <person name="Gatto P."/>
            <person name="Oyzerski R."/>
            <person name="Moretto M."/>
            <person name="Gutin N."/>
            <person name="Stefanini M."/>
            <person name="Chen Y."/>
            <person name="Segala C."/>
            <person name="Davenport C."/>
            <person name="Dematte L."/>
            <person name="Mraz A."/>
            <person name="Battilana J."/>
            <person name="Stormo K."/>
            <person name="Costa F."/>
            <person name="Tao Q."/>
            <person name="Si-Ammour A."/>
            <person name="Harkins T."/>
            <person name="Lackey A."/>
            <person name="Perbost C."/>
            <person name="Taillon B."/>
            <person name="Stella A."/>
            <person name="Solovyev V."/>
            <person name="Fawcett J.A."/>
            <person name="Sterck L."/>
            <person name="Vandepoele K."/>
            <person name="Grando S.M."/>
            <person name="Toppo S."/>
            <person name="Moser C."/>
            <person name="Lanchbury J."/>
            <person name="Bogden R."/>
            <person name="Skolnick M."/>
            <person name="Sgaramella V."/>
            <person name="Bhatnagar S.K."/>
            <person name="Fontana P."/>
            <person name="Gutin A."/>
            <person name="Van de Peer Y."/>
            <person name="Salamini F."/>
            <person name="Viola R."/>
        </authorList>
    </citation>
    <scope>NUCLEOTIDE SEQUENCE</scope>
</reference>
<protein>
    <recommendedName>
        <fullName evidence="2">Transposase MuDR plant domain-containing protein</fullName>
    </recommendedName>
</protein>
<accession>A5BHM7</accession>
<dbReference type="AlphaFoldDB" id="A5BHM7"/>
<sequence>MEGKLVKGGDVSVEYKGGKREGLAIDRSMTYQDFIAKACEKMKIEEGVATFSYTLEFDLFVLQPMRIDEDFMNMVDFINHFVYNDAIVGSKSIVPCLTLDEELTMHSCGFSQRCVEAQLVTTQSARFEQAIIGSGQIFSSIEKFHDSIYLMLLAGLFRYKFKRNSPHRTTIICKFEPYPWKIITRTMGTTPMVQVHTFTNIHNHSVDDASLGYPVVCTK</sequence>
<name>A5BHM7_VITVI</name>
<dbReference type="EMBL" id="AM459817">
    <property type="protein sequence ID" value="CAN78981.1"/>
    <property type="molecule type" value="Genomic_DNA"/>
</dbReference>
<gene>
    <name evidence="1" type="ORF">VITISV_002370</name>
</gene>
<evidence type="ECO:0000313" key="1">
    <source>
        <dbReference type="EMBL" id="CAN78981.1"/>
    </source>
</evidence>